<dbReference type="GeneID" id="54283619"/>
<dbReference type="PANTHER" id="PTHR37577">
    <property type="entry name" value="INTEGRAL MEMBRANE PROTEIN"/>
    <property type="match status" value="1"/>
</dbReference>
<feature type="region of interest" description="Disordered" evidence="1">
    <location>
        <begin position="1"/>
        <end position="21"/>
    </location>
</feature>
<keyword evidence="2" id="KW-1133">Transmembrane helix</keyword>
<evidence type="ECO:0000313" key="4">
    <source>
        <dbReference type="Proteomes" id="UP000799778"/>
    </source>
</evidence>
<proteinExistence type="predicted"/>
<protein>
    <submittedName>
        <fullName evidence="3">Uncharacterized protein</fullName>
    </submittedName>
</protein>
<feature type="transmembrane region" description="Helical" evidence="2">
    <location>
        <begin position="35"/>
        <end position="62"/>
    </location>
</feature>
<keyword evidence="2" id="KW-0472">Membrane</keyword>
<feature type="transmembrane region" description="Helical" evidence="2">
    <location>
        <begin position="142"/>
        <end position="162"/>
    </location>
</feature>
<dbReference type="EMBL" id="ML978077">
    <property type="protein sequence ID" value="KAF2010043.1"/>
    <property type="molecule type" value="Genomic_DNA"/>
</dbReference>
<evidence type="ECO:0000313" key="3">
    <source>
        <dbReference type="EMBL" id="KAF2010043.1"/>
    </source>
</evidence>
<name>A0A6A5XAV6_9PLEO</name>
<sequence length="389" mass="44997">MGGQGRDYEQSPSPTPPYLNNPSLSQCNLQKKTNVLVMSLVVIAFAVSALLAWITTFAHLILSHYPKPRRTNTIDQFVTAHLGNWVRSHVKNPDVFADCFFRVTLTLSDQQVVTGIAIMIAGLKLLAENHISIYHFSVVRELAFFSSNAHLLSLISLWAYLSSDRKRYRTTGRYRRIPLAFSTKWRLVCFFAFFVLFLTVTWMGADRDWDNEFGCPVKCASHNVKDFGGQPLGWAIAITYLLFTGYTFYALQLGEALVDRNKTVRRWIIAKWSSVDDKVTRRIARSSILLKLFHGLKTIAYAWRMYVYSDAMELLTMLGWYTANLYWLIEDKKEGSRWMSDEQWTIENEYGFGQIVPLVLLVLPIMTFLEAYYGKKPMHWFRSWLMVPL</sequence>
<keyword evidence="2" id="KW-0812">Transmembrane</keyword>
<dbReference type="OrthoDB" id="5427664at2759"/>
<feature type="transmembrane region" description="Helical" evidence="2">
    <location>
        <begin position="350"/>
        <end position="373"/>
    </location>
</feature>
<gene>
    <name evidence="3" type="ORF">BU24DRAFT_414484</name>
</gene>
<organism evidence="3 4">
    <name type="scientific">Aaosphaeria arxii CBS 175.79</name>
    <dbReference type="NCBI Taxonomy" id="1450172"/>
    <lineage>
        <taxon>Eukaryota</taxon>
        <taxon>Fungi</taxon>
        <taxon>Dikarya</taxon>
        <taxon>Ascomycota</taxon>
        <taxon>Pezizomycotina</taxon>
        <taxon>Dothideomycetes</taxon>
        <taxon>Pleosporomycetidae</taxon>
        <taxon>Pleosporales</taxon>
        <taxon>Pleosporales incertae sedis</taxon>
        <taxon>Aaosphaeria</taxon>
    </lineage>
</organism>
<feature type="transmembrane region" description="Helical" evidence="2">
    <location>
        <begin position="312"/>
        <end position="329"/>
    </location>
</feature>
<evidence type="ECO:0000256" key="1">
    <source>
        <dbReference type="SAM" id="MobiDB-lite"/>
    </source>
</evidence>
<dbReference type="Proteomes" id="UP000799778">
    <property type="component" value="Unassembled WGS sequence"/>
</dbReference>
<feature type="transmembrane region" description="Helical" evidence="2">
    <location>
        <begin position="232"/>
        <end position="251"/>
    </location>
</feature>
<accession>A0A6A5XAV6</accession>
<dbReference type="AlphaFoldDB" id="A0A6A5XAV6"/>
<reference evidence="3" key="1">
    <citation type="journal article" date="2020" name="Stud. Mycol.">
        <title>101 Dothideomycetes genomes: a test case for predicting lifestyles and emergence of pathogens.</title>
        <authorList>
            <person name="Haridas S."/>
            <person name="Albert R."/>
            <person name="Binder M."/>
            <person name="Bloem J."/>
            <person name="Labutti K."/>
            <person name="Salamov A."/>
            <person name="Andreopoulos B."/>
            <person name="Baker S."/>
            <person name="Barry K."/>
            <person name="Bills G."/>
            <person name="Bluhm B."/>
            <person name="Cannon C."/>
            <person name="Castanera R."/>
            <person name="Culley D."/>
            <person name="Daum C."/>
            <person name="Ezra D."/>
            <person name="Gonzalez J."/>
            <person name="Henrissat B."/>
            <person name="Kuo A."/>
            <person name="Liang C."/>
            <person name="Lipzen A."/>
            <person name="Lutzoni F."/>
            <person name="Magnuson J."/>
            <person name="Mondo S."/>
            <person name="Nolan M."/>
            <person name="Ohm R."/>
            <person name="Pangilinan J."/>
            <person name="Park H.-J."/>
            <person name="Ramirez L."/>
            <person name="Alfaro M."/>
            <person name="Sun H."/>
            <person name="Tritt A."/>
            <person name="Yoshinaga Y."/>
            <person name="Zwiers L.-H."/>
            <person name="Turgeon B."/>
            <person name="Goodwin S."/>
            <person name="Spatafora J."/>
            <person name="Crous P."/>
            <person name="Grigoriev I."/>
        </authorList>
    </citation>
    <scope>NUCLEOTIDE SEQUENCE</scope>
    <source>
        <strain evidence="3">CBS 175.79</strain>
    </source>
</reference>
<evidence type="ECO:0000256" key="2">
    <source>
        <dbReference type="SAM" id="Phobius"/>
    </source>
</evidence>
<dbReference type="PANTHER" id="PTHR37577:SF1">
    <property type="entry name" value="INTEGRAL MEMBRANE PROTEIN"/>
    <property type="match status" value="1"/>
</dbReference>
<keyword evidence="4" id="KW-1185">Reference proteome</keyword>
<dbReference type="RefSeq" id="XP_033378382.1">
    <property type="nucleotide sequence ID" value="XM_033526222.1"/>
</dbReference>
<feature type="transmembrane region" description="Helical" evidence="2">
    <location>
        <begin position="183"/>
        <end position="203"/>
    </location>
</feature>
<dbReference type="InterPro" id="IPR053018">
    <property type="entry name" value="Elsinochrome_Biosynth-Asso"/>
</dbReference>